<dbReference type="EMBL" id="JAVDTF010000002">
    <property type="protein sequence ID" value="MDR6783770.1"/>
    <property type="molecule type" value="Genomic_DNA"/>
</dbReference>
<protein>
    <submittedName>
        <fullName evidence="1">Uncharacterized protein</fullName>
    </submittedName>
</protein>
<reference evidence="1" key="1">
    <citation type="submission" date="2023-07" db="EMBL/GenBank/DDBJ databases">
        <title>Sorghum-associated microbial communities from plants grown in Nebraska, USA.</title>
        <authorList>
            <person name="Schachtman D."/>
        </authorList>
    </citation>
    <scope>NUCLEOTIDE SEQUENCE</scope>
    <source>
        <strain evidence="1">2697</strain>
    </source>
</reference>
<gene>
    <name evidence="1" type="ORF">J2X78_002335</name>
</gene>
<comment type="caution">
    <text evidence="1">The sequence shown here is derived from an EMBL/GenBank/DDBJ whole genome shotgun (WGS) entry which is preliminary data.</text>
</comment>
<dbReference type="Proteomes" id="UP001246858">
    <property type="component" value="Unassembled WGS sequence"/>
</dbReference>
<evidence type="ECO:0000313" key="1">
    <source>
        <dbReference type="EMBL" id="MDR6783770.1"/>
    </source>
</evidence>
<name>A0ACC6KX65_9SPHI</name>
<sequence length="147" mass="16894">MKTSVFYRWFVELICWAFFILYVYAAASKLMAYDKFVVQIGQSVMLTPYAGVLVWLVPFIELVLAVMVQFNRFRLWGLYGSFGLMVMFTGYIVIVLHFMEDVPCSCGGILERLGWEAHLVFNISFMILGIIGIVLQDILWPIGSGRR</sequence>
<evidence type="ECO:0000313" key="2">
    <source>
        <dbReference type="Proteomes" id="UP001246858"/>
    </source>
</evidence>
<organism evidence="1 2">
    <name type="scientific">Pedobacter africanus</name>
    <dbReference type="NCBI Taxonomy" id="151894"/>
    <lineage>
        <taxon>Bacteria</taxon>
        <taxon>Pseudomonadati</taxon>
        <taxon>Bacteroidota</taxon>
        <taxon>Sphingobacteriia</taxon>
        <taxon>Sphingobacteriales</taxon>
        <taxon>Sphingobacteriaceae</taxon>
        <taxon>Pedobacter</taxon>
    </lineage>
</organism>
<proteinExistence type="predicted"/>
<keyword evidence="2" id="KW-1185">Reference proteome</keyword>
<accession>A0ACC6KX65</accession>